<accession>A0ABW9RUX2</accession>
<organism evidence="2 3">
    <name type="scientific">Fulvivirga kasyanovii</name>
    <dbReference type="NCBI Taxonomy" id="396812"/>
    <lineage>
        <taxon>Bacteria</taxon>
        <taxon>Pseudomonadati</taxon>
        <taxon>Bacteroidota</taxon>
        <taxon>Cytophagia</taxon>
        <taxon>Cytophagales</taxon>
        <taxon>Fulvivirgaceae</taxon>
        <taxon>Fulvivirga</taxon>
    </lineage>
</organism>
<reference evidence="2 3" key="1">
    <citation type="submission" date="2019-02" db="EMBL/GenBank/DDBJ databases">
        <authorList>
            <person name="Goldberg S.R."/>
            <person name="Haltli B.A."/>
            <person name="Correa H."/>
            <person name="Russell K.G."/>
        </authorList>
    </citation>
    <scope>NUCLEOTIDE SEQUENCE [LARGE SCALE GENOMIC DNA]</scope>
    <source>
        <strain evidence="2 3">JCM 16186</strain>
    </source>
</reference>
<dbReference type="Proteomes" id="UP000798808">
    <property type="component" value="Unassembled WGS sequence"/>
</dbReference>
<evidence type="ECO:0000256" key="1">
    <source>
        <dbReference type="SAM" id="SignalP"/>
    </source>
</evidence>
<protein>
    <recommendedName>
        <fullName evidence="4">SprB repeat-containing protein</fullName>
    </recommendedName>
</protein>
<sequence length="271" mass="28270">MKRTIRTCCVALTLGLLWLSGCTSEKDPAPVNCEESDLQVGIDQVQNVSDCLAEDGGVTASAQGGQGDFEYSVNGVDFQASGEFTGLSAGNYVLTVRDAGECEVTSSFTVAVDGSLLAINSITATTAGCESDGGEIVVDASGEGELSYQLDNGTFQASNTFSGLTAGTYRVVVKDGAGCQIFAEKTILNGISYEQQVKEIITTNCAVDGCHNGDLGASLNWTVFSNVKEHADGIKRLTGNGSMPPSTSNQSLTQEQKDLIACWVEDGALNN</sequence>
<feature type="chain" id="PRO_5045578236" description="SprB repeat-containing protein" evidence="1">
    <location>
        <begin position="26"/>
        <end position="271"/>
    </location>
</feature>
<name>A0ABW9RUX2_9BACT</name>
<evidence type="ECO:0008006" key="4">
    <source>
        <dbReference type="Google" id="ProtNLM"/>
    </source>
</evidence>
<feature type="signal peptide" evidence="1">
    <location>
        <begin position="1"/>
        <end position="25"/>
    </location>
</feature>
<evidence type="ECO:0000313" key="2">
    <source>
        <dbReference type="EMBL" id="MTI28019.1"/>
    </source>
</evidence>
<proteinExistence type="predicted"/>
<keyword evidence="3" id="KW-1185">Reference proteome</keyword>
<dbReference type="RefSeq" id="WP_155175118.1">
    <property type="nucleotide sequence ID" value="NZ_BAAAFL010000053.1"/>
</dbReference>
<dbReference type="EMBL" id="SMLW01000650">
    <property type="protein sequence ID" value="MTI28019.1"/>
    <property type="molecule type" value="Genomic_DNA"/>
</dbReference>
<comment type="caution">
    <text evidence="2">The sequence shown here is derived from an EMBL/GenBank/DDBJ whole genome shotgun (WGS) entry which is preliminary data.</text>
</comment>
<keyword evidence="1" id="KW-0732">Signal</keyword>
<evidence type="ECO:0000313" key="3">
    <source>
        <dbReference type="Proteomes" id="UP000798808"/>
    </source>
</evidence>
<dbReference type="PROSITE" id="PS51257">
    <property type="entry name" value="PROKAR_LIPOPROTEIN"/>
    <property type="match status" value="1"/>
</dbReference>
<gene>
    <name evidence="2" type="ORF">E1163_23885</name>
</gene>